<dbReference type="Gene3D" id="2.30.22.10">
    <property type="entry name" value="Head domain of nucleotide exchange factor GrpE"/>
    <property type="match status" value="1"/>
</dbReference>
<dbReference type="Pfam" id="PF01025">
    <property type="entry name" value="GrpE"/>
    <property type="match status" value="1"/>
</dbReference>
<dbReference type="RefSeq" id="WP_009525624.1">
    <property type="nucleotide sequence ID" value="NZ_JH414554.1"/>
</dbReference>
<dbReference type="HAMAP" id="MF_01151">
    <property type="entry name" value="GrpE"/>
    <property type="match status" value="1"/>
</dbReference>
<dbReference type="SUPFAM" id="SSF58014">
    <property type="entry name" value="Coiled-coil domain of nucleotide exchange factor GrpE"/>
    <property type="match status" value="1"/>
</dbReference>
<comment type="similarity">
    <text evidence="2 10 12">Belongs to the GrpE family.</text>
</comment>
<dbReference type="FunFam" id="2.30.22.10:FF:000001">
    <property type="entry name" value="Protein GrpE"/>
    <property type="match status" value="1"/>
</dbReference>
<feature type="compositionally biased region" description="Basic and acidic residues" evidence="14">
    <location>
        <begin position="1"/>
        <end position="26"/>
    </location>
</feature>
<evidence type="ECO:0000256" key="10">
    <source>
        <dbReference type="HAMAP-Rule" id="MF_01151"/>
    </source>
</evidence>
<dbReference type="PANTHER" id="PTHR21237">
    <property type="entry name" value="GRPE PROTEIN"/>
    <property type="match status" value="1"/>
</dbReference>
<evidence type="ECO:0000256" key="5">
    <source>
        <dbReference type="ARBA" id="ARBA00023016"/>
    </source>
</evidence>
<dbReference type="PATRIC" id="fig|796937.3.peg.590"/>
<keyword evidence="13" id="KW-0175">Coiled coil</keyword>
<evidence type="ECO:0000256" key="1">
    <source>
        <dbReference type="ARBA" id="ARBA00004496"/>
    </source>
</evidence>
<keyword evidence="5 10" id="KW-0346">Stress response</keyword>
<dbReference type="GO" id="GO:0051087">
    <property type="term" value="F:protein-folding chaperone binding"/>
    <property type="evidence" value="ECO:0007669"/>
    <property type="project" value="InterPro"/>
</dbReference>
<dbReference type="Proteomes" id="UP000006437">
    <property type="component" value="Unassembled WGS sequence"/>
</dbReference>
<dbReference type="PANTHER" id="PTHR21237:SF23">
    <property type="entry name" value="GRPE PROTEIN HOMOLOG, MITOCHONDRIAL"/>
    <property type="match status" value="1"/>
</dbReference>
<dbReference type="Gene3D" id="3.90.20.20">
    <property type="match status" value="1"/>
</dbReference>
<dbReference type="GO" id="GO:0042803">
    <property type="term" value="F:protein homodimerization activity"/>
    <property type="evidence" value="ECO:0007669"/>
    <property type="project" value="InterPro"/>
</dbReference>
<comment type="caution">
    <text evidence="15">The sequence shown here is derived from an EMBL/GenBank/DDBJ whole genome shotgun (WGS) entry which is preliminary data.</text>
</comment>
<evidence type="ECO:0000256" key="2">
    <source>
        <dbReference type="ARBA" id="ARBA00009054"/>
    </source>
</evidence>
<accession>G9WYZ3</accession>
<evidence type="ECO:0000256" key="11">
    <source>
        <dbReference type="RuleBase" id="RU000639"/>
    </source>
</evidence>
<evidence type="ECO:0000256" key="13">
    <source>
        <dbReference type="SAM" id="Coils"/>
    </source>
</evidence>
<proteinExistence type="inferred from homology"/>
<dbReference type="AlphaFoldDB" id="G9WYZ3"/>
<dbReference type="GO" id="GO:0051082">
    <property type="term" value="F:unfolded protein binding"/>
    <property type="evidence" value="ECO:0007669"/>
    <property type="project" value="TreeGrafter"/>
</dbReference>
<sequence length="185" mass="21642">MPEDFKTEDTIKTEIENQETSDNKDEQLEEDTIVNEIDDNLEKIKQLEKQVDEMKDLAQRTQAEFMNYKRRVTKEKQDLTTFANEKIVTELLAVLDNFQRALDSEKENTTGFYQGVDMIKKQLEDVLNKNGLEEIECLNEPFDPNYHHAVMQVEGDEPDKVLEILQKGYKLKEKVIRPAMVKVSK</sequence>
<evidence type="ECO:0000256" key="12">
    <source>
        <dbReference type="RuleBase" id="RU004478"/>
    </source>
</evidence>
<gene>
    <name evidence="10" type="primary">grpE</name>
    <name evidence="15" type="ORF">HMPREF9629_01394</name>
</gene>
<evidence type="ECO:0000256" key="14">
    <source>
        <dbReference type="SAM" id="MobiDB-lite"/>
    </source>
</evidence>
<evidence type="ECO:0000313" key="16">
    <source>
        <dbReference type="Proteomes" id="UP000006437"/>
    </source>
</evidence>
<evidence type="ECO:0000313" key="15">
    <source>
        <dbReference type="EMBL" id="EHL16138.1"/>
    </source>
</evidence>
<evidence type="ECO:0000256" key="9">
    <source>
        <dbReference type="ARBA" id="ARBA00076414"/>
    </source>
</evidence>
<dbReference type="SUPFAM" id="SSF51064">
    <property type="entry name" value="Head domain of nucleotide exchange factor GrpE"/>
    <property type="match status" value="1"/>
</dbReference>
<dbReference type="CDD" id="cd00446">
    <property type="entry name" value="GrpE"/>
    <property type="match status" value="1"/>
</dbReference>
<dbReference type="GO" id="GO:0005737">
    <property type="term" value="C:cytoplasm"/>
    <property type="evidence" value="ECO:0007669"/>
    <property type="project" value="UniProtKB-SubCell"/>
</dbReference>
<protein>
    <recommendedName>
        <fullName evidence="8 10">Protein GrpE</fullName>
    </recommendedName>
    <alternativeName>
        <fullName evidence="9 10">HSP-70 cofactor</fullName>
    </alternativeName>
</protein>
<dbReference type="PROSITE" id="PS01071">
    <property type="entry name" value="GRPE"/>
    <property type="match status" value="1"/>
</dbReference>
<feature type="region of interest" description="Disordered" evidence="14">
    <location>
        <begin position="1"/>
        <end position="30"/>
    </location>
</feature>
<organism evidence="15 16">
    <name type="scientific">Peptoanaerobacter stomatis</name>
    <dbReference type="NCBI Taxonomy" id="796937"/>
    <lineage>
        <taxon>Bacteria</taxon>
        <taxon>Bacillati</taxon>
        <taxon>Bacillota</taxon>
        <taxon>Clostridia</taxon>
        <taxon>Peptostreptococcales</taxon>
        <taxon>Filifactoraceae</taxon>
        <taxon>Peptoanaerobacter</taxon>
    </lineage>
</organism>
<dbReference type="EMBL" id="AFZE01000005">
    <property type="protein sequence ID" value="EHL16138.1"/>
    <property type="molecule type" value="Genomic_DNA"/>
</dbReference>
<dbReference type="GO" id="GO:0000774">
    <property type="term" value="F:adenyl-nucleotide exchange factor activity"/>
    <property type="evidence" value="ECO:0007669"/>
    <property type="project" value="InterPro"/>
</dbReference>
<dbReference type="GO" id="GO:0006457">
    <property type="term" value="P:protein folding"/>
    <property type="evidence" value="ECO:0007669"/>
    <property type="project" value="InterPro"/>
</dbReference>
<dbReference type="PRINTS" id="PR00773">
    <property type="entry name" value="GRPEPROTEIN"/>
</dbReference>
<evidence type="ECO:0000256" key="4">
    <source>
        <dbReference type="ARBA" id="ARBA00022490"/>
    </source>
</evidence>
<evidence type="ECO:0000256" key="7">
    <source>
        <dbReference type="ARBA" id="ARBA00053401"/>
    </source>
</evidence>
<keyword evidence="6 10" id="KW-0143">Chaperone</keyword>
<name>G9WYZ3_9FIRM</name>
<evidence type="ECO:0000256" key="3">
    <source>
        <dbReference type="ARBA" id="ARBA00011738"/>
    </source>
</evidence>
<comment type="subunit">
    <text evidence="3 10">Homodimer.</text>
</comment>
<dbReference type="HOGENOM" id="CLU_057217_5_2_9"/>
<comment type="subcellular location">
    <subcellularLocation>
        <location evidence="1 10">Cytoplasm</location>
    </subcellularLocation>
</comment>
<comment type="function">
    <text evidence="7 10 11">Participates actively in the response to hyperosmotic and heat shock by preventing the aggregation of stress-denatured proteins, in association with DnaK and GrpE. It is the nucleotide exchange factor for DnaK and may function as a thermosensor. Unfolded proteins bind initially to DnaJ; upon interaction with the DnaJ-bound protein, DnaK hydrolyzes its bound ATP, resulting in the formation of a stable complex. GrpE releases ADP from DnaK; ATP binding to DnaK triggers the release of the substrate protein, thus completing the reaction cycle. Several rounds of ATP-dependent interactions between DnaJ, DnaK and GrpE are required for fully efficient folding.</text>
</comment>
<keyword evidence="4 10" id="KW-0963">Cytoplasm</keyword>
<reference evidence="15 16" key="1">
    <citation type="submission" date="2011-08" db="EMBL/GenBank/DDBJ databases">
        <title>The Genome Sequence of Eubacteriaceae bacterium ACC19a.</title>
        <authorList>
            <consortium name="The Broad Institute Genome Sequencing Platform"/>
            <person name="Earl A."/>
            <person name="Ward D."/>
            <person name="Feldgarden M."/>
            <person name="Gevers D."/>
            <person name="Sizova M."/>
            <person name="Hazen A."/>
            <person name="Epstein S."/>
            <person name="Young S.K."/>
            <person name="Zeng Q."/>
            <person name="Gargeya S."/>
            <person name="Fitzgerald M."/>
            <person name="Haas B."/>
            <person name="Abouelleil A."/>
            <person name="Alvarado L."/>
            <person name="Arachchi H.M."/>
            <person name="Berlin A."/>
            <person name="Brown A."/>
            <person name="Chapman S.B."/>
            <person name="Chen Z."/>
            <person name="Dunbar C."/>
            <person name="Freedman E."/>
            <person name="Gearin G."/>
            <person name="Gellesch M."/>
            <person name="Goldberg J."/>
            <person name="Griggs A."/>
            <person name="Gujja S."/>
            <person name="Heiman D."/>
            <person name="Howarth C."/>
            <person name="Larson L."/>
            <person name="Lui A."/>
            <person name="MacDonald P.J.P."/>
            <person name="Montmayeur A."/>
            <person name="Murphy C."/>
            <person name="Neiman D."/>
            <person name="Pearson M."/>
            <person name="Priest M."/>
            <person name="Roberts A."/>
            <person name="Saif S."/>
            <person name="Shea T."/>
            <person name="Shenoy N."/>
            <person name="Sisk P."/>
            <person name="Stolte C."/>
            <person name="Sykes S."/>
            <person name="Wortman J."/>
            <person name="Nusbaum C."/>
            <person name="Birren B."/>
        </authorList>
    </citation>
    <scope>NUCLEOTIDE SEQUENCE [LARGE SCALE GENOMIC DNA]</scope>
    <source>
        <strain evidence="15 16">ACC19a</strain>
    </source>
</reference>
<dbReference type="InterPro" id="IPR013805">
    <property type="entry name" value="GrpE_CC"/>
</dbReference>
<dbReference type="InterPro" id="IPR000740">
    <property type="entry name" value="GrpE"/>
</dbReference>
<evidence type="ECO:0000256" key="8">
    <source>
        <dbReference type="ARBA" id="ARBA00072274"/>
    </source>
</evidence>
<feature type="coiled-coil region" evidence="13">
    <location>
        <begin position="30"/>
        <end position="108"/>
    </location>
</feature>
<dbReference type="NCBIfam" id="NF010738">
    <property type="entry name" value="PRK14140.1"/>
    <property type="match status" value="1"/>
</dbReference>
<evidence type="ECO:0000256" key="6">
    <source>
        <dbReference type="ARBA" id="ARBA00023186"/>
    </source>
</evidence>
<dbReference type="InterPro" id="IPR009012">
    <property type="entry name" value="GrpE_head"/>
</dbReference>